<organism evidence="4 5">
    <name type="scientific">Dawidia soli</name>
    <dbReference type="NCBI Taxonomy" id="2782352"/>
    <lineage>
        <taxon>Bacteria</taxon>
        <taxon>Pseudomonadati</taxon>
        <taxon>Bacteroidota</taxon>
        <taxon>Cytophagia</taxon>
        <taxon>Cytophagales</taxon>
        <taxon>Chryseotaleaceae</taxon>
        <taxon>Dawidia</taxon>
    </lineage>
</organism>
<dbReference type="InterPro" id="IPR003399">
    <property type="entry name" value="Mce/MlaD"/>
</dbReference>
<reference evidence="4 5" key="1">
    <citation type="submission" date="2021-05" db="EMBL/GenBank/DDBJ databases">
        <title>A Polyphasic approach of four new species of the genus Ohtaekwangia: Ohtaekwangia histidinii sp. nov., Ohtaekwangia cretensis sp. nov., Ohtaekwangia indiensis sp. nov., Ohtaekwangia reichenbachii sp. nov. from diverse environment.</title>
        <authorList>
            <person name="Octaviana S."/>
        </authorList>
    </citation>
    <scope>NUCLEOTIDE SEQUENCE [LARGE SCALE GENOMIC DNA]</scope>
    <source>
        <strain evidence="4 5">PWU37</strain>
    </source>
</reference>
<evidence type="ECO:0000259" key="3">
    <source>
        <dbReference type="Pfam" id="PF02470"/>
    </source>
</evidence>
<gene>
    <name evidence="4" type="ORF">KK078_03005</name>
</gene>
<dbReference type="Pfam" id="PF02470">
    <property type="entry name" value="MlaD"/>
    <property type="match status" value="1"/>
</dbReference>
<proteinExistence type="predicted"/>
<dbReference type="PANTHER" id="PTHR33371:SF4">
    <property type="entry name" value="INTERMEMBRANE PHOSPHOLIPID TRANSPORT SYSTEM BINDING PROTEIN MLAD"/>
    <property type="match status" value="1"/>
</dbReference>
<sequence length="323" mass="36014">MKLSKEFKVGLFMVVAFTLLYFGFNFLKGTDFFSSNHKYYAVYQNVDKLTESNQVFLNGYAVGRVSDIQIQQHLDRVVVELDIDSEIVLTDSSVAMLNGELLGGRFIQLDMHGTGGRVLEADDTIRSEVAKGIMDFLAQNAGPVASNLTTTLKNVNHLLDGLTSNSRRLDTMLRGLETTPGLLNQTLRTANSNINDLGTNFKTVAANLNGTLEELKPTIANFHTLSDSLKQMELNNTVKKAQQSLAKLNETLARLNKGDNTASKLLTEDTLYVNLNKLLVSFDSLAKHFNKNPRHFLAPLGKSSKTIERDLARQRKEEEKKKQ</sequence>
<dbReference type="PANTHER" id="PTHR33371">
    <property type="entry name" value="INTERMEMBRANE PHOSPHOLIPID TRANSPORT SYSTEM BINDING PROTEIN MLAD-RELATED"/>
    <property type="match status" value="1"/>
</dbReference>
<feature type="domain" description="Mce/MlaD" evidence="3">
    <location>
        <begin position="38"/>
        <end position="110"/>
    </location>
</feature>
<feature type="transmembrane region" description="Helical" evidence="2">
    <location>
        <begin position="7"/>
        <end position="27"/>
    </location>
</feature>
<dbReference type="InterPro" id="IPR052336">
    <property type="entry name" value="MlaD_Phospholipid_Transporter"/>
</dbReference>
<keyword evidence="1" id="KW-0175">Coiled coil</keyword>
<evidence type="ECO:0000256" key="2">
    <source>
        <dbReference type="SAM" id="Phobius"/>
    </source>
</evidence>
<keyword evidence="2" id="KW-0812">Transmembrane</keyword>
<dbReference type="Proteomes" id="UP001319180">
    <property type="component" value="Unassembled WGS sequence"/>
</dbReference>
<keyword evidence="2" id="KW-1133">Transmembrane helix</keyword>
<accession>A0AAP2GFW6</accession>
<keyword evidence="5" id="KW-1185">Reference proteome</keyword>
<dbReference type="AlphaFoldDB" id="A0AAP2GFW6"/>
<dbReference type="RefSeq" id="WP_254088756.1">
    <property type="nucleotide sequence ID" value="NZ_JAHESC010000003.1"/>
</dbReference>
<evidence type="ECO:0000256" key="1">
    <source>
        <dbReference type="SAM" id="Coils"/>
    </source>
</evidence>
<evidence type="ECO:0000313" key="4">
    <source>
        <dbReference type="EMBL" id="MBT1685506.1"/>
    </source>
</evidence>
<evidence type="ECO:0000313" key="5">
    <source>
        <dbReference type="Proteomes" id="UP001319180"/>
    </source>
</evidence>
<feature type="coiled-coil region" evidence="1">
    <location>
        <begin position="231"/>
        <end position="258"/>
    </location>
</feature>
<dbReference type="EMBL" id="JAHESC010000003">
    <property type="protein sequence ID" value="MBT1685506.1"/>
    <property type="molecule type" value="Genomic_DNA"/>
</dbReference>
<keyword evidence="2" id="KW-0472">Membrane</keyword>
<protein>
    <submittedName>
        <fullName evidence="4">MCE family protein</fullName>
    </submittedName>
</protein>
<name>A0AAP2GFW6_9BACT</name>
<comment type="caution">
    <text evidence="4">The sequence shown here is derived from an EMBL/GenBank/DDBJ whole genome shotgun (WGS) entry which is preliminary data.</text>
</comment>